<evidence type="ECO:0000256" key="5">
    <source>
        <dbReference type="PIRSR" id="PIRSR601019-1"/>
    </source>
</evidence>
<dbReference type="Gene3D" id="3.40.50.300">
    <property type="entry name" value="P-loop containing nucleotide triphosphate hydrolases"/>
    <property type="match status" value="2"/>
</dbReference>
<dbReference type="GO" id="GO:0007188">
    <property type="term" value="P:adenylate cyclase-modulating G protein-coupled receptor signaling pathway"/>
    <property type="evidence" value="ECO:0007669"/>
    <property type="project" value="TreeGrafter"/>
</dbReference>
<dbReference type="GO" id="GO:0001664">
    <property type="term" value="F:G protein-coupled receptor binding"/>
    <property type="evidence" value="ECO:0007669"/>
    <property type="project" value="TreeGrafter"/>
</dbReference>
<keyword evidence="3 5" id="KW-0342">GTP-binding</keyword>
<dbReference type="InterPro" id="IPR027417">
    <property type="entry name" value="P-loop_NTPase"/>
</dbReference>
<feature type="region of interest" description="Disordered" evidence="6">
    <location>
        <begin position="1"/>
        <end position="26"/>
    </location>
</feature>
<dbReference type="GO" id="GO:0005834">
    <property type="term" value="C:heterotrimeric G-protein complex"/>
    <property type="evidence" value="ECO:0007669"/>
    <property type="project" value="TreeGrafter"/>
</dbReference>
<dbReference type="SUPFAM" id="SSF52540">
    <property type="entry name" value="P-loop containing nucleoside triphosphate hydrolases"/>
    <property type="match status" value="1"/>
</dbReference>
<dbReference type="FunFam" id="3.40.50.300:FF:000692">
    <property type="entry name" value="Guanine nucleotide-binding protein subunit alpha"/>
    <property type="match status" value="1"/>
</dbReference>
<keyword evidence="4" id="KW-0807">Transducer</keyword>
<keyword evidence="2 5" id="KW-0547">Nucleotide-binding</keyword>
<dbReference type="EMBL" id="SGPJ01000174">
    <property type="protein sequence ID" value="THG97336.1"/>
    <property type="molecule type" value="Genomic_DNA"/>
</dbReference>
<proteinExistence type="predicted"/>
<feature type="binding site" evidence="5">
    <location>
        <begin position="359"/>
        <end position="362"/>
    </location>
    <ligand>
        <name>GTP</name>
        <dbReference type="ChEBI" id="CHEBI:37565"/>
    </ligand>
</feature>
<feature type="region of interest" description="Disordered" evidence="6">
    <location>
        <begin position="125"/>
        <end position="155"/>
    </location>
</feature>
<evidence type="ECO:0000256" key="3">
    <source>
        <dbReference type="ARBA" id="ARBA00023134"/>
    </source>
</evidence>
<dbReference type="AlphaFoldDB" id="A0A4S4KH84"/>
<sequence>MIRTSSIHSEAGDPFAAILRPPDGETDYDRQLRLKREAEAKRISDSIDDELRKDEKRYKKRKEDVKLLLLGQAESGKSTLQKQFQLMYSPNSLEEERLSWRSVIYYNIARPVRRIFEVIDTYGDGDSDDDSTAEEHQEHKGPPSESSLSGDQVSNSDKQLASLRLRLSPLLSAESSLSDRLSGGTPVSGGTSKGNLFVRSGWQARALLKSKFRDRSSFTGQRSSLENAMPRKSEDSGMVIGEKDQLIEEVANILYACQDDIKELWDHTTVRSLRETRKLRLEEWAELWVILPGQHNSSVFSRVCPNHSSAIIFMAPVSAFDQYLEEDPRTNRIDDSLQLFTHICSNQLLKNAHLVLFLNKTDVLLSKLANGVNVKKYITSYGERPNDFDSVVNYFRAHFTQVHKRNNENQRVLYTHLTNVVDKRATQSIITNVRDSIFRVYLKSAALV</sequence>
<dbReference type="SMART" id="SM00275">
    <property type="entry name" value="G_alpha"/>
    <property type="match status" value="1"/>
</dbReference>
<evidence type="ECO:0000256" key="1">
    <source>
        <dbReference type="ARBA" id="ARBA00022723"/>
    </source>
</evidence>
<evidence type="ECO:0000256" key="4">
    <source>
        <dbReference type="ARBA" id="ARBA00023224"/>
    </source>
</evidence>
<dbReference type="Proteomes" id="UP000309038">
    <property type="component" value="Unassembled WGS sequence"/>
</dbReference>
<evidence type="ECO:0000313" key="7">
    <source>
        <dbReference type="EMBL" id="THG97336.1"/>
    </source>
</evidence>
<protein>
    <submittedName>
        <fullName evidence="7">Uncharacterized protein</fullName>
    </submittedName>
</protein>
<feature type="compositionally biased region" description="Polar residues" evidence="6">
    <location>
        <begin position="144"/>
        <end position="155"/>
    </location>
</feature>
<comment type="caution">
    <text evidence="7">The sequence shown here is derived from an EMBL/GenBank/DDBJ whole genome shotgun (WGS) entry which is preliminary data.</text>
</comment>
<dbReference type="GO" id="GO:0031683">
    <property type="term" value="F:G-protein beta/gamma-subunit complex binding"/>
    <property type="evidence" value="ECO:0007669"/>
    <property type="project" value="InterPro"/>
</dbReference>
<dbReference type="InterPro" id="IPR001019">
    <property type="entry name" value="Gprotein_alpha_su"/>
</dbReference>
<dbReference type="Pfam" id="PF00503">
    <property type="entry name" value="G-alpha"/>
    <property type="match status" value="2"/>
</dbReference>
<keyword evidence="1" id="KW-0479">Metal-binding</keyword>
<reference evidence="7 8" key="1">
    <citation type="submission" date="2019-02" db="EMBL/GenBank/DDBJ databases">
        <title>Genome sequencing of the rare red list fungi Phlebia centrifuga.</title>
        <authorList>
            <person name="Buettner E."/>
            <person name="Kellner H."/>
        </authorList>
    </citation>
    <scope>NUCLEOTIDE SEQUENCE [LARGE SCALE GENOMIC DNA]</scope>
    <source>
        <strain evidence="7 8">DSM 108282</strain>
    </source>
</reference>
<evidence type="ECO:0000256" key="2">
    <source>
        <dbReference type="ARBA" id="ARBA00022741"/>
    </source>
</evidence>
<organism evidence="7 8">
    <name type="scientific">Hermanssonia centrifuga</name>
    <dbReference type="NCBI Taxonomy" id="98765"/>
    <lineage>
        <taxon>Eukaryota</taxon>
        <taxon>Fungi</taxon>
        <taxon>Dikarya</taxon>
        <taxon>Basidiomycota</taxon>
        <taxon>Agaricomycotina</taxon>
        <taxon>Agaricomycetes</taxon>
        <taxon>Polyporales</taxon>
        <taxon>Meruliaceae</taxon>
        <taxon>Hermanssonia</taxon>
    </lineage>
</organism>
<accession>A0A4S4KH84</accession>
<dbReference type="GO" id="GO:0005737">
    <property type="term" value="C:cytoplasm"/>
    <property type="evidence" value="ECO:0007669"/>
    <property type="project" value="TreeGrafter"/>
</dbReference>
<dbReference type="GO" id="GO:0005525">
    <property type="term" value="F:GTP binding"/>
    <property type="evidence" value="ECO:0007669"/>
    <property type="project" value="UniProtKB-KW"/>
</dbReference>
<feature type="compositionally biased region" description="Basic and acidic residues" evidence="6">
    <location>
        <begin position="133"/>
        <end position="142"/>
    </location>
</feature>
<dbReference type="PANTHER" id="PTHR10218">
    <property type="entry name" value="GTP-BINDING PROTEIN ALPHA SUBUNIT"/>
    <property type="match status" value="1"/>
</dbReference>
<dbReference type="PANTHER" id="PTHR10218:SF360">
    <property type="entry name" value="GUANINE NUCLEOTIDE-BINDING PROTEIN SUBUNIT ALPHA HOMOLOG"/>
    <property type="match status" value="1"/>
</dbReference>
<gene>
    <name evidence="7" type="ORF">EW026_g4649</name>
</gene>
<dbReference type="GO" id="GO:0046872">
    <property type="term" value="F:metal ion binding"/>
    <property type="evidence" value="ECO:0007669"/>
    <property type="project" value="UniProtKB-KW"/>
</dbReference>
<keyword evidence="8" id="KW-1185">Reference proteome</keyword>
<name>A0A4S4KH84_9APHY</name>
<dbReference type="SUPFAM" id="SSF47895">
    <property type="entry name" value="Transducin (alpha subunit), insertion domain"/>
    <property type="match status" value="1"/>
</dbReference>
<evidence type="ECO:0000313" key="8">
    <source>
        <dbReference type="Proteomes" id="UP000309038"/>
    </source>
</evidence>
<dbReference type="PROSITE" id="PS51882">
    <property type="entry name" value="G_ALPHA"/>
    <property type="match status" value="1"/>
</dbReference>
<evidence type="ECO:0000256" key="6">
    <source>
        <dbReference type="SAM" id="MobiDB-lite"/>
    </source>
</evidence>
<dbReference type="GO" id="GO:0003924">
    <property type="term" value="F:GTPase activity"/>
    <property type="evidence" value="ECO:0007669"/>
    <property type="project" value="InterPro"/>
</dbReference>
<dbReference type="PRINTS" id="PR00318">
    <property type="entry name" value="GPROTEINA"/>
</dbReference>
<dbReference type="InterPro" id="IPR011025">
    <property type="entry name" value="GproteinA_insert"/>
</dbReference>